<dbReference type="FunFam" id="3.10.120.10:FF:000002">
    <property type="entry name" value="Cytochrome b5 type B"/>
    <property type="match status" value="1"/>
</dbReference>
<comment type="similarity">
    <text evidence="11 12">Belongs to the cytochrome b5 family.</text>
</comment>
<dbReference type="EMBL" id="JASFZW010000005">
    <property type="protein sequence ID" value="KAK2078148.1"/>
    <property type="molecule type" value="Genomic_DNA"/>
</dbReference>
<keyword evidence="15" id="KW-1185">Reference proteome</keyword>
<evidence type="ECO:0000256" key="5">
    <source>
        <dbReference type="ARBA" id="ARBA00022723"/>
    </source>
</evidence>
<dbReference type="InterPro" id="IPR050668">
    <property type="entry name" value="Cytochrome_b5"/>
</dbReference>
<dbReference type="SMART" id="SM01117">
    <property type="entry name" value="Cyt-b5"/>
    <property type="match status" value="1"/>
</dbReference>
<evidence type="ECO:0000256" key="3">
    <source>
        <dbReference type="ARBA" id="ARBA00022617"/>
    </source>
</evidence>
<evidence type="ECO:0000256" key="2">
    <source>
        <dbReference type="ARBA" id="ARBA00022448"/>
    </source>
</evidence>
<proteinExistence type="inferred from homology"/>
<dbReference type="InterPro" id="IPR036400">
    <property type="entry name" value="Cyt_B5-like_heme/steroid_sf"/>
</dbReference>
<keyword evidence="9 12" id="KW-0408">Iron</keyword>
<evidence type="ECO:0000256" key="12">
    <source>
        <dbReference type="RuleBase" id="RU362121"/>
    </source>
</evidence>
<dbReference type="SUPFAM" id="SSF55856">
    <property type="entry name" value="Cytochrome b5-like heme/steroid binding domain"/>
    <property type="match status" value="1"/>
</dbReference>
<sequence length="133" mass="14415">MAEESTAPVKSFSLEDVAPHSSEKDCWLVIHGKVYDVTQFLDEHPGGYDIVVSNSGKDSTEDFDEIGHSKTAQDMLKDYYIGEFKGGSLPAKVKKQAVNGAVAPVAGTSLPLTLVRALLPLLILAFAIYYALR</sequence>
<keyword evidence="6" id="KW-0256">Endoplasmic reticulum</keyword>
<dbReference type="Gene3D" id="3.10.120.10">
    <property type="entry name" value="Cytochrome b5-like heme/steroid binding domain"/>
    <property type="match status" value="1"/>
</dbReference>
<keyword evidence="3 12" id="KW-0349">Heme</keyword>
<dbReference type="InterPro" id="IPR001199">
    <property type="entry name" value="Cyt_B5-like_heme/steroid-bd"/>
</dbReference>
<evidence type="ECO:0000256" key="4">
    <source>
        <dbReference type="ARBA" id="ARBA00022692"/>
    </source>
</evidence>
<dbReference type="Proteomes" id="UP001255856">
    <property type="component" value="Unassembled WGS sequence"/>
</dbReference>
<comment type="subcellular location">
    <subcellularLocation>
        <location evidence="1">Endoplasmic reticulum membrane</location>
        <topology evidence="1">Single-pass membrane protein</topology>
        <orientation evidence="1">Cytoplasmic side</orientation>
    </subcellularLocation>
</comment>
<dbReference type="PANTHER" id="PTHR19359">
    <property type="entry name" value="CYTOCHROME B5"/>
    <property type="match status" value="1"/>
</dbReference>
<keyword evidence="10 12" id="KW-0472">Membrane</keyword>
<keyword evidence="5 12" id="KW-0479">Metal-binding</keyword>
<feature type="domain" description="Cytochrome b5 heme-binding" evidence="13">
    <location>
        <begin position="9"/>
        <end position="85"/>
    </location>
</feature>
<evidence type="ECO:0000256" key="9">
    <source>
        <dbReference type="ARBA" id="ARBA00023004"/>
    </source>
</evidence>
<dbReference type="AlphaFoldDB" id="A0AAD9IIG0"/>
<evidence type="ECO:0000256" key="10">
    <source>
        <dbReference type="ARBA" id="ARBA00023136"/>
    </source>
</evidence>
<keyword evidence="8 12" id="KW-1133">Transmembrane helix</keyword>
<evidence type="ECO:0000259" key="13">
    <source>
        <dbReference type="PROSITE" id="PS50255"/>
    </source>
</evidence>
<dbReference type="PROSITE" id="PS50255">
    <property type="entry name" value="CYTOCHROME_B5_2"/>
    <property type="match status" value="1"/>
</dbReference>
<dbReference type="Pfam" id="PF00173">
    <property type="entry name" value="Cyt-b5"/>
    <property type="match status" value="1"/>
</dbReference>
<evidence type="ECO:0000256" key="6">
    <source>
        <dbReference type="ARBA" id="ARBA00022824"/>
    </source>
</evidence>
<name>A0AAD9IIG0_PROWI</name>
<keyword evidence="4 12" id="KW-0812">Transmembrane</keyword>
<dbReference type="GO" id="GO:0020037">
    <property type="term" value="F:heme binding"/>
    <property type="evidence" value="ECO:0007669"/>
    <property type="project" value="UniProtKB-UniRule"/>
</dbReference>
<dbReference type="InterPro" id="IPR018506">
    <property type="entry name" value="Cyt_B5_heme-BS"/>
</dbReference>
<organism evidence="14 15">
    <name type="scientific">Prototheca wickerhamii</name>
    <dbReference type="NCBI Taxonomy" id="3111"/>
    <lineage>
        <taxon>Eukaryota</taxon>
        <taxon>Viridiplantae</taxon>
        <taxon>Chlorophyta</taxon>
        <taxon>core chlorophytes</taxon>
        <taxon>Trebouxiophyceae</taxon>
        <taxon>Chlorellales</taxon>
        <taxon>Chlorellaceae</taxon>
        <taxon>Prototheca</taxon>
    </lineage>
</organism>
<keyword evidence="7" id="KW-0249">Electron transport</keyword>
<feature type="transmembrane region" description="Helical" evidence="12">
    <location>
        <begin position="114"/>
        <end position="132"/>
    </location>
</feature>
<evidence type="ECO:0000313" key="14">
    <source>
        <dbReference type="EMBL" id="KAK2078148.1"/>
    </source>
</evidence>
<reference evidence="14" key="1">
    <citation type="submission" date="2021-01" db="EMBL/GenBank/DDBJ databases">
        <authorList>
            <person name="Eckstrom K.M.E."/>
        </authorList>
    </citation>
    <scope>NUCLEOTIDE SEQUENCE</scope>
    <source>
        <strain evidence="14">UVCC 0001</strain>
    </source>
</reference>
<dbReference type="GO" id="GO:0046872">
    <property type="term" value="F:metal ion binding"/>
    <property type="evidence" value="ECO:0007669"/>
    <property type="project" value="UniProtKB-UniRule"/>
</dbReference>
<evidence type="ECO:0000256" key="7">
    <source>
        <dbReference type="ARBA" id="ARBA00022982"/>
    </source>
</evidence>
<evidence type="ECO:0000256" key="1">
    <source>
        <dbReference type="ARBA" id="ARBA00004131"/>
    </source>
</evidence>
<evidence type="ECO:0000256" key="8">
    <source>
        <dbReference type="ARBA" id="ARBA00022989"/>
    </source>
</evidence>
<dbReference type="GO" id="GO:0005789">
    <property type="term" value="C:endoplasmic reticulum membrane"/>
    <property type="evidence" value="ECO:0007669"/>
    <property type="project" value="UniProtKB-SubCell"/>
</dbReference>
<accession>A0AAD9IIG0</accession>
<gene>
    <name evidence="14" type="ORF">QBZ16_004016</name>
</gene>
<comment type="caution">
    <text evidence="14">The sequence shown here is derived from an EMBL/GenBank/DDBJ whole genome shotgun (WGS) entry which is preliminary data.</text>
</comment>
<dbReference type="PRINTS" id="PR00363">
    <property type="entry name" value="CYTOCHROMEB5"/>
</dbReference>
<evidence type="ECO:0000313" key="15">
    <source>
        <dbReference type="Proteomes" id="UP001255856"/>
    </source>
</evidence>
<dbReference type="PANTHER" id="PTHR19359:SF129">
    <property type="entry name" value="CYTOCHROME B5 ISOFORM B"/>
    <property type="match status" value="1"/>
</dbReference>
<protein>
    <recommendedName>
        <fullName evidence="13">Cytochrome b5 heme-binding domain-containing protein</fullName>
    </recommendedName>
</protein>
<evidence type="ECO:0000256" key="11">
    <source>
        <dbReference type="ARBA" id="ARBA00038168"/>
    </source>
</evidence>
<keyword evidence="2" id="KW-0813">Transport</keyword>
<dbReference type="PROSITE" id="PS00191">
    <property type="entry name" value="CYTOCHROME_B5_1"/>
    <property type="match status" value="1"/>
</dbReference>